<evidence type="ECO:0000313" key="3">
    <source>
        <dbReference type="EMBL" id="SUZ55759.1"/>
    </source>
</evidence>
<evidence type="ECO:0008006" key="4">
    <source>
        <dbReference type="Google" id="ProtNLM"/>
    </source>
</evidence>
<keyword evidence="2" id="KW-1283">Bacterial microcompartment</keyword>
<dbReference type="InterPro" id="IPR036677">
    <property type="entry name" value="EutN_CcmL_sf"/>
</dbReference>
<gene>
    <name evidence="3" type="ORF">METZ01_LOCUS8613</name>
</gene>
<dbReference type="PROSITE" id="PS51932">
    <property type="entry name" value="BMV"/>
    <property type="match status" value="1"/>
</dbReference>
<evidence type="ECO:0000256" key="1">
    <source>
        <dbReference type="ARBA" id="ARBA00024322"/>
    </source>
</evidence>
<organism evidence="3">
    <name type="scientific">marine metagenome</name>
    <dbReference type="NCBI Taxonomy" id="408172"/>
    <lineage>
        <taxon>unclassified sequences</taxon>
        <taxon>metagenomes</taxon>
        <taxon>ecological metagenomes</taxon>
    </lineage>
</organism>
<dbReference type="InterPro" id="IPR004992">
    <property type="entry name" value="EutN_CcmL"/>
</dbReference>
<dbReference type="SUPFAM" id="SSF159133">
    <property type="entry name" value="EutN/CcmL-like"/>
    <property type="match status" value="1"/>
</dbReference>
<dbReference type="PANTHER" id="PTHR36539">
    <property type="entry name" value="ETHANOLAMINE UTILIZATION PROTEIN EUTN"/>
    <property type="match status" value="1"/>
</dbReference>
<evidence type="ECO:0000256" key="2">
    <source>
        <dbReference type="ARBA" id="ARBA00024446"/>
    </source>
</evidence>
<protein>
    <recommendedName>
        <fullName evidence="4">Ethanolamine utilization protein EutN</fullName>
    </recommendedName>
</protein>
<proteinExistence type="predicted"/>
<comment type="subcellular location">
    <subcellularLocation>
        <location evidence="1">Bacterial microcompartment</location>
    </subcellularLocation>
</comment>
<dbReference type="PANTHER" id="PTHR36539:SF1">
    <property type="entry name" value="BACTERIAL MICROCOMPARTMENT SHELL VERTEX PROTEIN EUTN"/>
    <property type="match status" value="1"/>
</dbReference>
<reference evidence="3" key="1">
    <citation type="submission" date="2018-05" db="EMBL/GenBank/DDBJ databases">
        <authorList>
            <person name="Lanie J.A."/>
            <person name="Ng W.-L."/>
            <person name="Kazmierczak K.M."/>
            <person name="Andrzejewski T.M."/>
            <person name="Davidsen T.M."/>
            <person name="Wayne K.J."/>
            <person name="Tettelin H."/>
            <person name="Glass J.I."/>
            <person name="Rusch D."/>
            <person name="Podicherti R."/>
            <person name="Tsui H.-C.T."/>
            <person name="Winkler M.E."/>
        </authorList>
    </citation>
    <scope>NUCLEOTIDE SEQUENCE</scope>
</reference>
<dbReference type="GO" id="GO:0031469">
    <property type="term" value="C:bacterial microcompartment"/>
    <property type="evidence" value="ECO:0007669"/>
    <property type="project" value="UniProtKB-SubCell"/>
</dbReference>
<accession>A0A381NN38</accession>
<dbReference type="AlphaFoldDB" id="A0A381NN38"/>
<sequence length="86" mass="9179">MARVIGRVVCTQKNESLSARKLLLVQPLTIEGQETGMPLVAIDAVGAGAGERIFYVTGREASFAFIPDHVPTDATIVGIVDRVDLL</sequence>
<dbReference type="CDD" id="cd01614">
    <property type="entry name" value="EutN_CcmL"/>
    <property type="match status" value="1"/>
</dbReference>
<dbReference type="EMBL" id="UINC01000459">
    <property type="protein sequence ID" value="SUZ55759.1"/>
    <property type="molecule type" value="Genomic_DNA"/>
</dbReference>
<dbReference type="Gene3D" id="2.40.50.220">
    <property type="entry name" value="EutN/Ccml"/>
    <property type="match status" value="1"/>
</dbReference>
<dbReference type="Pfam" id="PF03319">
    <property type="entry name" value="EutN_CcmL"/>
    <property type="match status" value="1"/>
</dbReference>
<name>A0A381NN38_9ZZZZ</name>